<feature type="region of interest" description="Disordered" evidence="1">
    <location>
        <begin position="1"/>
        <end position="100"/>
    </location>
</feature>
<protein>
    <submittedName>
        <fullName evidence="3">RICIN domain-containing protein</fullName>
    </submittedName>
</protein>
<dbReference type="Pfam" id="PF00652">
    <property type="entry name" value="Ricin_B_lectin"/>
    <property type="match status" value="1"/>
</dbReference>
<dbReference type="SMART" id="SM00458">
    <property type="entry name" value="RICIN"/>
    <property type="match status" value="1"/>
</dbReference>
<reference evidence="3 4" key="1">
    <citation type="submission" date="2024-10" db="EMBL/GenBank/DDBJ databases">
        <title>The Natural Products Discovery Center: Release of the First 8490 Sequenced Strains for Exploring Actinobacteria Biosynthetic Diversity.</title>
        <authorList>
            <person name="Kalkreuter E."/>
            <person name="Kautsar S.A."/>
            <person name="Yang D."/>
            <person name="Bader C.D."/>
            <person name="Teijaro C.N."/>
            <person name="Fluegel L."/>
            <person name="Davis C.M."/>
            <person name="Simpson J.R."/>
            <person name="Lauterbach L."/>
            <person name="Steele A.D."/>
            <person name="Gui C."/>
            <person name="Meng S."/>
            <person name="Li G."/>
            <person name="Viehrig K."/>
            <person name="Ye F."/>
            <person name="Su P."/>
            <person name="Kiefer A.F."/>
            <person name="Nichols A."/>
            <person name="Cepeda A.J."/>
            <person name="Yan W."/>
            <person name="Fan B."/>
            <person name="Jiang Y."/>
            <person name="Adhikari A."/>
            <person name="Zheng C.-J."/>
            <person name="Schuster L."/>
            <person name="Cowan T.M."/>
            <person name="Smanski M.J."/>
            <person name="Chevrette M.G."/>
            <person name="De Carvalho L.P.S."/>
            <person name="Shen B."/>
        </authorList>
    </citation>
    <scope>NUCLEOTIDE SEQUENCE [LARGE SCALE GENOMIC DNA]</scope>
    <source>
        <strain evidence="3 4">NPDC012540</strain>
    </source>
</reference>
<proteinExistence type="predicted"/>
<dbReference type="EMBL" id="JBIBEG010000018">
    <property type="protein sequence ID" value="MFF5900838.1"/>
    <property type="molecule type" value="Genomic_DNA"/>
</dbReference>
<dbReference type="CDD" id="cd00161">
    <property type="entry name" value="beta-trefoil_Ricin-like"/>
    <property type="match status" value="1"/>
</dbReference>
<dbReference type="RefSeq" id="WP_387909089.1">
    <property type="nucleotide sequence ID" value="NZ_JBIBEG010000018.1"/>
</dbReference>
<organism evidence="3 4">
    <name type="scientific">Streptomyces argenteolus</name>
    <dbReference type="NCBI Taxonomy" id="67274"/>
    <lineage>
        <taxon>Bacteria</taxon>
        <taxon>Bacillati</taxon>
        <taxon>Actinomycetota</taxon>
        <taxon>Actinomycetes</taxon>
        <taxon>Kitasatosporales</taxon>
        <taxon>Streptomycetaceae</taxon>
        <taxon>Streptomyces</taxon>
    </lineage>
</organism>
<dbReference type="Gene3D" id="2.80.10.50">
    <property type="match status" value="2"/>
</dbReference>
<evidence type="ECO:0000256" key="1">
    <source>
        <dbReference type="SAM" id="MobiDB-lite"/>
    </source>
</evidence>
<evidence type="ECO:0000313" key="4">
    <source>
        <dbReference type="Proteomes" id="UP001602322"/>
    </source>
</evidence>
<name>A0ABW6XGE2_9ACTN</name>
<dbReference type="SUPFAM" id="SSF50370">
    <property type="entry name" value="Ricin B-like lectins"/>
    <property type="match status" value="1"/>
</dbReference>
<gene>
    <name evidence="3" type="ORF">ACFY8O_33610</name>
</gene>
<feature type="compositionally biased region" description="Basic and acidic residues" evidence="1">
    <location>
        <begin position="51"/>
        <end position="66"/>
    </location>
</feature>
<accession>A0ABW6XGE2</accession>
<comment type="caution">
    <text evidence="3">The sequence shown here is derived from an EMBL/GenBank/DDBJ whole genome shotgun (WGS) entry which is preliminary data.</text>
</comment>
<feature type="domain" description="Ricin B lectin" evidence="2">
    <location>
        <begin position="101"/>
        <end position="223"/>
    </location>
</feature>
<evidence type="ECO:0000313" key="3">
    <source>
        <dbReference type="EMBL" id="MFF5900838.1"/>
    </source>
</evidence>
<dbReference type="Proteomes" id="UP001602322">
    <property type="component" value="Unassembled WGS sequence"/>
</dbReference>
<keyword evidence="4" id="KW-1185">Reference proteome</keyword>
<dbReference type="InterPro" id="IPR035992">
    <property type="entry name" value="Ricin_B-like_lectins"/>
</dbReference>
<sequence>MLGDDPKSSAAHETPRAGSSHAAGAPYDGGARNGEESTEEDGKAGKASGDGAKKGQEEKEGTKEGTSDGGALRTPEDTGTPVASTPASDAKKPGAKAAPVTGQALIGQQSGKCLSAGDGGAQLTIRTCDGSAGQRWEFRSDGTARSQGQCMDLAGTSKDNGTAIRVSPCTGAASQQFRLNATDDLVAGFAAKCVDVYDGQSADGTRAVLWPCTGAANQTWTRR</sequence>
<dbReference type="PROSITE" id="PS50231">
    <property type="entry name" value="RICIN_B_LECTIN"/>
    <property type="match status" value="1"/>
</dbReference>
<dbReference type="InterPro" id="IPR000772">
    <property type="entry name" value="Ricin_B_lectin"/>
</dbReference>
<evidence type="ECO:0000259" key="2">
    <source>
        <dbReference type="SMART" id="SM00458"/>
    </source>
</evidence>